<feature type="region of interest" description="Disordered" evidence="1">
    <location>
        <begin position="1"/>
        <end position="23"/>
    </location>
</feature>
<evidence type="ECO:0000256" key="1">
    <source>
        <dbReference type="SAM" id="MobiDB-lite"/>
    </source>
</evidence>
<dbReference type="Proteomes" id="UP000823388">
    <property type="component" value="Chromosome 4K"/>
</dbReference>
<comment type="caution">
    <text evidence="2">The sequence shown here is derived from an EMBL/GenBank/DDBJ whole genome shotgun (WGS) entry which is preliminary data.</text>
</comment>
<reference evidence="2" key="1">
    <citation type="submission" date="2020-05" db="EMBL/GenBank/DDBJ databases">
        <title>WGS assembly of Panicum virgatum.</title>
        <authorList>
            <person name="Lovell J.T."/>
            <person name="Jenkins J."/>
            <person name="Shu S."/>
            <person name="Juenger T.E."/>
            <person name="Schmutz J."/>
        </authorList>
    </citation>
    <scope>NUCLEOTIDE SEQUENCE</scope>
    <source>
        <strain evidence="2">AP13</strain>
    </source>
</reference>
<keyword evidence="3" id="KW-1185">Reference proteome</keyword>
<sequence length="157" mass="16964">MLYARAALPTRETSTSCLPDSDSQRCSVGSPKVRAAPLGGARRAAARRMFGKIPVQVGLPCPAGVRRNARAAQIGAILGTEMACPSCSSPTQLTTCGDWRRPRAVHARSGRGAMLEEGRRHMPTCWTDGAAREPATVPDVTELEASYFRVVNWKREN</sequence>
<dbReference type="AlphaFoldDB" id="A0A8T0TQX7"/>
<gene>
    <name evidence="2" type="ORF">PVAP13_4KG133400</name>
</gene>
<accession>A0A8T0TQX7</accession>
<protein>
    <submittedName>
        <fullName evidence="2">Uncharacterized protein</fullName>
    </submittedName>
</protein>
<name>A0A8T0TQX7_PANVG</name>
<proteinExistence type="predicted"/>
<organism evidence="2 3">
    <name type="scientific">Panicum virgatum</name>
    <name type="common">Blackwell switchgrass</name>
    <dbReference type="NCBI Taxonomy" id="38727"/>
    <lineage>
        <taxon>Eukaryota</taxon>
        <taxon>Viridiplantae</taxon>
        <taxon>Streptophyta</taxon>
        <taxon>Embryophyta</taxon>
        <taxon>Tracheophyta</taxon>
        <taxon>Spermatophyta</taxon>
        <taxon>Magnoliopsida</taxon>
        <taxon>Liliopsida</taxon>
        <taxon>Poales</taxon>
        <taxon>Poaceae</taxon>
        <taxon>PACMAD clade</taxon>
        <taxon>Panicoideae</taxon>
        <taxon>Panicodae</taxon>
        <taxon>Paniceae</taxon>
        <taxon>Panicinae</taxon>
        <taxon>Panicum</taxon>
        <taxon>Panicum sect. Hiantes</taxon>
    </lineage>
</organism>
<dbReference type="EMBL" id="CM029043">
    <property type="protein sequence ID" value="KAG2611244.1"/>
    <property type="molecule type" value="Genomic_DNA"/>
</dbReference>
<evidence type="ECO:0000313" key="3">
    <source>
        <dbReference type="Proteomes" id="UP000823388"/>
    </source>
</evidence>
<evidence type="ECO:0000313" key="2">
    <source>
        <dbReference type="EMBL" id="KAG2611244.1"/>
    </source>
</evidence>